<dbReference type="EMBL" id="CP108330">
    <property type="protein sequence ID" value="WUR41367.1"/>
    <property type="molecule type" value="Genomic_DNA"/>
</dbReference>
<evidence type="ECO:0000313" key="3">
    <source>
        <dbReference type="EMBL" id="SDF90782.1"/>
    </source>
</evidence>
<evidence type="ECO:0000313" key="4">
    <source>
        <dbReference type="EMBL" id="WUR41367.1"/>
    </source>
</evidence>
<dbReference type="EMBL" id="FNAX01000012">
    <property type="protein sequence ID" value="SDF90782.1"/>
    <property type="molecule type" value="Genomic_DNA"/>
</dbReference>
<keyword evidence="1" id="KW-0812">Transmembrane</keyword>
<proteinExistence type="predicted"/>
<dbReference type="Pfam" id="PF23636">
    <property type="entry name" value="DUF7144"/>
    <property type="match status" value="1"/>
</dbReference>
<evidence type="ECO:0000256" key="1">
    <source>
        <dbReference type="SAM" id="Phobius"/>
    </source>
</evidence>
<organism evidence="3 5">
    <name type="scientific">Streptomyces griseoaurantiacus</name>
    <dbReference type="NCBI Taxonomy" id="68213"/>
    <lineage>
        <taxon>Bacteria</taxon>
        <taxon>Bacillati</taxon>
        <taxon>Actinomycetota</taxon>
        <taxon>Actinomycetes</taxon>
        <taxon>Kitasatosporales</taxon>
        <taxon>Streptomycetaceae</taxon>
        <taxon>Streptomyces</taxon>
        <taxon>Streptomyces aurantiacus group</taxon>
    </lineage>
</organism>
<reference evidence="4" key="2">
    <citation type="submission" date="2022-10" db="EMBL/GenBank/DDBJ databases">
        <title>The complete genomes of actinobacterial strains from the NBC collection.</title>
        <authorList>
            <person name="Joergensen T.S."/>
            <person name="Alvarez Arevalo M."/>
            <person name="Sterndorff E.B."/>
            <person name="Faurdal D."/>
            <person name="Vuksanovic O."/>
            <person name="Mourched A.-S."/>
            <person name="Charusanti P."/>
            <person name="Shaw S."/>
            <person name="Blin K."/>
            <person name="Weber T."/>
        </authorList>
    </citation>
    <scope>NUCLEOTIDE SEQUENCE</scope>
    <source>
        <strain evidence="4">NBC_00489</strain>
    </source>
</reference>
<reference evidence="3 5" key="1">
    <citation type="submission" date="2016-10" db="EMBL/GenBank/DDBJ databases">
        <authorList>
            <person name="de Groot N.N."/>
        </authorList>
    </citation>
    <scope>NUCLEOTIDE SEQUENCE [LARGE SCALE GENOMIC DNA]</scope>
    <source>
        <strain evidence="3 5">CGMCC 4.1859</strain>
    </source>
</reference>
<name>A0A1G7PWU2_9ACTN</name>
<feature type="transmembrane region" description="Helical" evidence="1">
    <location>
        <begin position="113"/>
        <end position="132"/>
    </location>
</feature>
<keyword evidence="1" id="KW-0472">Membrane</keyword>
<dbReference type="AlphaFoldDB" id="A0A1G7PWU2"/>
<sequence length="153" mass="16280">MTAAHTHPARTTRQDWATGLTAFAAVMLFLAGLLTLFRGIMAIAEDDVFVTTPNYVFQFDLTGWGWIHLALGVVAMIVSAGLIRPKMWARIAGVAIAALVIIANFLSLPYYPVWSVVMITVSGFIVWALCVVRRDGDRGGAGTGGGPTGGGTR</sequence>
<protein>
    <recommendedName>
        <fullName evidence="2">DUF7144 domain-containing protein</fullName>
    </recommendedName>
</protein>
<dbReference type="OrthoDB" id="4482242at2"/>
<gene>
    <name evidence="4" type="ORF">OHN36_31585</name>
    <name evidence="3" type="ORF">SAMN05216260_1128</name>
</gene>
<evidence type="ECO:0000259" key="2">
    <source>
        <dbReference type="Pfam" id="PF23636"/>
    </source>
</evidence>
<feature type="transmembrane region" description="Helical" evidence="1">
    <location>
        <begin position="88"/>
        <end position="107"/>
    </location>
</feature>
<accession>A0A1G7PWU2</accession>
<dbReference type="Proteomes" id="UP001432161">
    <property type="component" value="Chromosome"/>
</dbReference>
<dbReference type="InterPro" id="IPR055568">
    <property type="entry name" value="DUF7144"/>
</dbReference>
<feature type="transmembrane region" description="Helical" evidence="1">
    <location>
        <begin position="64"/>
        <end position="83"/>
    </location>
</feature>
<keyword evidence="6" id="KW-1185">Reference proteome</keyword>
<dbReference type="Proteomes" id="UP000198614">
    <property type="component" value="Unassembled WGS sequence"/>
</dbReference>
<keyword evidence="1" id="KW-1133">Transmembrane helix</keyword>
<evidence type="ECO:0000313" key="5">
    <source>
        <dbReference type="Proteomes" id="UP000198614"/>
    </source>
</evidence>
<feature type="transmembrane region" description="Helical" evidence="1">
    <location>
        <begin position="20"/>
        <end position="44"/>
    </location>
</feature>
<evidence type="ECO:0000313" key="6">
    <source>
        <dbReference type="Proteomes" id="UP001432161"/>
    </source>
</evidence>
<feature type="domain" description="DUF7144" evidence="2">
    <location>
        <begin position="21"/>
        <end position="134"/>
    </location>
</feature>